<dbReference type="RefSeq" id="WP_176641405.1">
    <property type="nucleotide sequence ID" value="NZ_JABXXP010000643.1"/>
</dbReference>
<dbReference type="InterPro" id="IPR016181">
    <property type="entry name" value="Acyl_CoA_acyltransferase"/>
</dbReference>
<evidence type="ECO:0000256" key="1">
    <source>
        <dbReference type="ARBA" id="ARBA00022679"/>
    </source>
</evidence>
<evidence type="ECO:0000313" key="5">
    <source>
        <dbReference type="Proteomes" id="UP000534870"/>
    </source>
</evidence>
<feature type="domain" description="N-acetyltransferase" evidence="3">
    <location>
        <begin position="5"/>
        <end position="153"/>
    </location>
</feature>
<keyword evidence="1 4" id="KW-0808">Transferase</keyword>
<dbReference type="Proteomes" id="UP000534870">
    <property type="component" value="Unassembled WGS sequence"/>
</dbReference>
<reference evidence="4 5" key="1">
    <citation type="submission" date="2020-06" db="EMBL/GenBank/DDBJ databases">
        <title>Description of novel acetic acid bacteria.</title>
        <authorList>
            <person name="Sombolestani A."/>
        </authorList>
    </citation>
    <scope>NUCLEOTIDE SEQUENCE [LARGE SCALE GENOMIC DNA]</scope>
    <source>
        <strain evidence="4 5">LMG 31431</strain>
    </source>
</reference>
<accession>A0A7Y7IZZ7</accession>
<dbReference type="AlphaFoldDB" id="A0A7Y7IZZ7"/>
<keyword evidence="2" id="KW-0012">Acyltransferase</keyword>
<sequence>MTDAIVIRPARREDAAALPLLEQHAGALFRTLPDLAWIADDAVMTAESHGAAIAEETCWVAAPRESHRESPIGFLTARIAIEDGGGPDAGRKVLHVWQMAVAPDRQGKGLGRRLLDCAARQAAARGIASLTLTTFRDVAWNAPFYARAGFGLL</sequence>
<protein>
    <submittedName>
        <fullName evidence="4">GNAT family N-acetyltransferase</fullName>
    </submittedName>
</protein>
<gene>
    <name evidence="4" type="ORF">HUK84_17570</name>
</gene>
<dbReference type="InterPro" id="IPR000182">
    <property type="entry name" value="GNAT_dom"/>
</dbReference>
<dbReference type="Gene3D" id="3.40.630.30">
    <property type="match status" value="1"/>
</dbReference>
<dbReference type="PROSITE" id="PS51186">
    <property type="entry name" value="GNAT"/>
    <property type="match status" value="1"/>
</dbReference>
<dbReference type="EMBL" id="JABXXP010000643">
    <property type="protein sequence ID" value="NVN12915.1"/>
    <property type="molecule type" value="Genomic_DNA"/>
</dbReference>
<evidence type="ECO:0000313" key="4">
    <source>
        <dbReference type="EMBL" id="NVN12915.1"/>
    </source>
</evidence>
<dbReference type="CDD" id="cd04301">
    <property type="entry name" value="NAT_SF"/>
    <property type="match status" value="1"/>
</dbReference>
<dbReference type="PANTHER" id="PTHR43800">
    <property type="entry name" value="PEPTIDYL-LYSINE N-ACETYLTRANSFERASE YJAB"/>
    <property type="match status" value="1"/>
</dbReference>
<feature type="non-terminal residue" evidence="4">
    <location>
        <position position="153"/>
    </location>
</feature>
<dbReference type="Pfam" id="PF00583">
    <property type="entry name" value="Acetyltransf_1"/>
    <property type="match status" value="1"/>
</dbReference>
<organism evidence="4 5">
    <name type="scientific">Nguyenibacter vanlangensis</name>
    <dbReference type="NCBI Taxonomy" id="1216886"/>
    <lineage>
        <taxon>Bacteria</taxon>
        <taxon>Pseudomonadati</taxon>
        <taxon>Pseudomonadota</taxon>
        <taxon>Alphaproteobacteria</taxon>
        <taxon>Acetobacterales</taxon>
        <taxon>Acetobacteraceae</taxon>
        <taxon>Nguyenibacter</taxon>
    </lineage>
</organism>
<dbReference type="GO" id="GO:0016747">
    <property type="term" value="F:acyltransferase activity, transferring groups other than amino-acyl groups"/>
    <property type="evidence" value="ECO:0007669"/>
    <property type="project" value="InterPro"/>
</dbReference>
<dbReference type="SUPFAM" id="SSF55729">
    <property type="entry name" value="Acyl-CoA N-acyltransferases (Nat)"/>
    <property type="match status" value="1"/>
</dbReference>
<evidence type="ECO:0000256" key="2">
    <source>
        <dbReference type="ARBA" id="ARBA00023315"/>
    </source>
</evidence>
<name>A0A7Y7IZZ7_9PROT</name>
<dbReference type="PANTHER" id="PTHR43800:SF1">
    <property type="entry name" value="PEPTIDYL-LYSINE N-ACETYLTRANSFERASE YJAB"/>
    <property type="match status" value="1"/>
</dbReference>
<proteinExistence type="predicted"/>
<comment type="caution">
    <text evidence="4">The sequence shown here is derived from an EMBL/GenBank/DDBJ whole genome shotgun (WGS) entry which is preliminary data.</text>
</comment>
<evidence type="ECO:0000259" key="3">
    <source>
        <dbReference type="PROSITE" id="PS51186"/>
    </source>
</evidence>